<proteinExistence type="inferred from homology"/>
<keyword evidence="4" id="KW-1185">Reference proteome</keyword>
<comment type="similarity">
    <text evidence="1">Belongs to the bacterial sugar transferase family.</text>
</comment>
<dbReference type="Pfam" id="PF02397">
    <property type="entry name" value="Bac_transf"/>
    <property type="match status" value="1"/>
</dbReference>
<dbReference type="Gene3D" id="3.40.50.150">
    <property type="entry name" value="Vaccinia Virus protein VP39"/>
    <property type="match status" value="1"/>
</dbReference>
<dbReference type="PANTHER" id="PTHR30576">
    <property type="entry name" value="COLANIC BIOSYNTHESIS UDP-GLUCOSE LIPID CARRIER TRANSFERASE"/>
    <property type="match status" value="1"/>
</dbReference>
<dbReference type="PANTHER" id="PTHR30576:SF0">
    <property type="entry name" value="UNDECAPRENYL-PHOSPHATE N-ACETYLGALACTOSAMINYL 1-PHOSPHATE TRANSFERASE-RELATED"/>
    <property type="match status" value="1"/>
</dbReference>
<evidence type="ECO:0000256" key="1">
    <source>
        <dbReference type="ARBA" id="ARBA00006464"/>
    </source>
</evidence>
<protein>
    <recommendedName>
        <fullName evidence="2">Bacterial sugar transferase domain-containing protein</fullName>
    </recommendedName>
</protein>
<dbReference type="InterPro" id="IPR029063">
    <property type="entry name" value="SAM-dependent_MTases_sf"/>
</dbReference>
<feature type="domain" description="Bacterial sugar transferase" evidence="2">
    <location>
        <begin position="205"/>
        <end position="355"/>
    </location>
</feature>
<organism evidence="3 4">
    <name type="scientific">Algoriphagus taiwanensis</name>
    <dbReference type="NCBI Taxonomy" id="1445656"/>
    <lineage>
        <taxon>Bacteria</taxon>
        <taxon>Pseudomonadati</taxon>
        <taxon>Bacteroidota</taxon>
        <taxon>Cytophagia</taxon>
        <taxon>Cytophagales</taxon>
        <taxon>Cyclobacteriaceae</taxon>
        <taxon>Algoriphagus</taxon>
    </lineage>
</organism>
<dbReference type="Proteomes" id="UP001307705">
    <property type="component" value="Unassembled WGS sequence"/>
</dbReference>
<dbReference type="SUPFAM" id="SSF53335">
    <property type="entry name" value="S-adenosyl-L-methionine-dependent methyltransferases"/>
    <property type="match status" value="1"/>
</dbReference>
<accession>A0ABQ6Q4U8</accession>
<evidence type="ECO:0000313" key="4">
    <source>
        <dbReference type="Proteomes" id="UP001307705"/>
    </source>
</evidence>
<reference evidence="3 4" key="1">
    <citation type="submission" date="2023-08" db="EMBL/GenBank/DDBJ databases">
        <title>Draft genome sequence of Algoriphagus taiwanensis.</title>
        <authorList>
            <person name="Takatani N."/>
            <person name="Hosokawa M."/>
            <person name="Sawabe T."/>
        </authorList>
    </citation>
    <scope>NUCLEOTIDE SEQUENCE [LARGE SCALE GENOMIC DNA]</scope>
    <source>
        <strain evidence="3 4">JCM 19755</strain>
    </source>
</reference>
<dbReference type="EMBL" id="BTPE01000010">
    <property type="protein sequence ID" value="GMQ34493.1"/>
    <property type="molecule type" value="Genomic_DNA"/>
</dbReference>
<comment type="caution">
    <text evidence="3">The sequence shown here is derived from an EMBL/GenBank/DDBJ whole genome shotgun (WGS) entry which is preliminary data.</text>
</comment>
<name>A0ABQ6Q4U8_9BACT</name>
<evidence type="ECO:0000313" key="3">
    <source>
        <dbReference type="EMBL" id="GMQ34493.1"/>
    </source>
</evidence>
<dbReference type="RefSeq" id="WP_338229319.1">
    <property type="nucleotide sequence ID" value="NZ_BTPE01000010.1"/>
</dbReference>
<gene>
    <name evidence="3" type="ORF">Ataiwa_27660</name>
</gene>
<dbReference type="InterPro" id="IPR003362">
    <property type="entry name" value="Bact_transf"/>
</dbReference>
<evidence type="ECO:0000259" key="2">
    <source>
        <dbReference type="Pfam" id="PF02397"/>
    </source>
</evidence>
<sequence length="364" mass="43468">MIKFNFFLEQSVSNDVQKDKLDNFILQLKSKKVLQFYKEVFKYNFEDTFIFFSSDSFDLIYSSESVFINILNLEKINHIRRINKFLESVNQKLEYNGIFACSVETYSNRKNAIKSKYPFLINYLFITIDFFFHRVLPKLKLTQKFYFYLTNGRNRVLSRAETLGRLYSCGFEVLLEREINNELYFVARKIGNPSFDMEPTYGPLIKLRRIGKDGKVFKVYKLRTMYPYSEYLQDYVFKYHQLDEGGKFKDDFRVSPIGRFFRKFWLDEIPMIWNLVKGDMKLIGVRPLSSQYFNLYTKELQEIRVKTKPGLLPPFYADMPKTLDEIMASEMKYLLAYEKAPLTTDLRYLSLIIKNILFRGARSK</sequence>